<name>A0A1C4X1M4_9ACTN</name>
<evidence type="ECO:0000256" key="1">
    <source>
        <dbReference type="ARBA" id="ARBA00001947"/>
    </source>
</evidence>
<evidence type="ECO:0000256" key="4">
    <source>
        <dbReference type="ARBA" id="ARBA00022833"/>
    </source>
</evidence>
<proteinExistence type="predicted"/>
<feature type="domain" description="Aminodeoxyfutalosine deaminase/Imidazolonepropionase-like composite" evidence="7">
    <location>
        <begin position="28"/>
        <end position="52"/>
    </location>
</feature>
<keyword evidence="9" id="KW-1185">Reference proteome</keyword>
<dbReference type="GO" id="GO:0008270">
    <property type="term" value="F:zinc ion binding"/>
    <property type="evidence" value="ECO:0007669"/>
    <property type="project" value="TreeGrafter"/>
</dbReference>
<dbReference type="GO" id="GO:0005829">
    <property type="term" value="C:cytosol"/>
    <property type="evidence" value="ECO:0007669"/>
    <property type="project" value="TreeGrafter"/>
</dbReference>
<dbReference type="AlphaFoldDB" id="A0A1C4X1M4"/>
<evidence type="ECO:0000259" key="6">
    <source>
        <dbReference type="Pfam" id="PF01979"/>
    </source>
</evidence>
<dbReference type="GO" id="GO:0046098">
    <property type="term" value="P:guanine metabolic process"/>
    <property type="evidence" value="ECO:0007669"/>
    <property type="project" value="TreeGrafter"/>
</dbReference>
<gene>
    <name evidence="8" type="ORF">GA0070564_102649</name>
</gene>
<dbReference type="InterPro" id="IPR006680">
    <property type="entry name" value="Amidohydro-rel"/>
</dbReference>
<feature type="compositionally biased region" description="Basic residues" evidence="5">
    <location>
        <begin position="438"/>
        <end position="453"/>
    </location>
</feature>
<keyword evidence="2" id="KW-0479">Metal-binding</keyword>
<dbReference type="STRING" id="262898.GA0070564_102649"/>
<dbReference type="Pfam" id="PF01979">
    <property type="entry name" value="Amidohydro_1"/>
    <property type="match status" value="1"/>
</dbReference>
<evidence type="ECO:0000313" key="8">
    <source>
        <dbReference type="EMBL" id="SCF02349.1"/>
    </source>
</evidence>
<dbReference type="InterPro" id="IPR032466">
    <property type="entry name" value="Metal_Hydrolase"/>
</dbReference>
<dbReference type="InterPro" id="IPR054418">
    <property type="entry name" value="MQNX/HUTI_composite_N"/>
</dbReference>
<dbReference type="RefSeq" id="WP_091606531.1">
    <property type="nucleotide sequence ID" value="NZ_FMCX01000002.1"/>
</dbReference>
<evidence type="ECO:0000259" key="7">
    <source>
        <dbReference type="Pfam" id="PF22039"/>
    </source>
</evidence>
<dbReference type="InterPro" id="IPR011059">
    <property type="entry name" value="Metal-dep_hydrolase_composite"/>
</dbReference>
<reference evidence="9" key="1">
    <citation type="submission" date="2016-06" db="EMBL/GenBank/DDBJ databases">
        <authorList>
            <person name="Varghese N."/>
            <person name="Submissions Spin"/>
        </authorList>
    </citation>
    <scope>NUCLEOTIDE SEQUENCE [LARGE SCALE GENOMIC DNA]</scope>
    <source>
        <strain evidence="9">DSM 44830</strain>
    </source>
</reference>
<dbReference type="PANTHER" id="PTHR11271">
    <property type="entry name" value="GUANINE DEAMINASE"/>
    <property type="match status" value="1"/>
</dbReference>
<feature type="region of interest" description="Disordered" evidence="5">
    <location>
        <begin position="430"/>
        <end position="475"/>
    </location>
</feature>
<accession>A0A1C4X1M4</accession>
<dbReference type="Gene3D" id="3.20.20.140">
    <property type="entry name" value="Metal-dependent hydrolases"/>
    <property type="match status" value="1"/>
</dbReference>
<evidence type="ECO:0000256" key="5">
    <source>
        <dbReference type="SAM" id="MobiDB-lite"/>
    </source>
</evidence>
<dbReference type="NCBIfam" id="NF006679">
    <property type="entry name" value="PRK09228.1"/>
    <property type="match status" value="1"/>
</dbReference>
<dbReference type="Pfam" id="PF22039">
    <property type="entry name" value="HUTI_composite_bact"/>
    <property type="match status" value="1"/>
</dbReference>
<dbReference type="SUPFAM" id="SSF51556">
    <property type="entry name" value="Metallo-dependent hydrolases"/>
    <property type="match status" value="1"/>
</dbReference>
<organism evidence="8 9">
    <name type="scientific">Micromonospora mirobrigensis</name>
    <dbReference type="NCBI Taxonomy" id="262898"/>
    <lineage>
        <taxon>Bacteria</taxon>
        <taxon>Bacillati</taxon>
        <taxon>Actinomycetota</taxon>
        <taxon>Actinomycetes</taxon>
        <taxon>Micromonosporales</taxon>
        <taxon>Micromonosporaceae</taxon>
        <taxon>Micromonospora</taxon>
    </lineage>
</organism>
<evidence type="ECO:0000313" key="9">
    <source>
        <dbReference type="Proteomes" id="UP000199504"/>
    </source>
</evidence>
<dbReference type="EMBL" id="FMCX01000002">
    <property type="protein sequence ID" value="SCF02349.1"/>
    <property type="molecule type" value="Genomic_DNA"/>
</dbReference>
<dbReference type="InterPro" id="IPR051607">
    <property type="entry name" value="Metallo-dep_hydrolases"/>
</dbReference>
<evidence type="ECO:0000256" key="2">
    <source>
        <dbReference type="ARBA" id="ARBA00022723"/>
    </source>
</evidence>
<dbReference type="SUPFAM" id="SSF51338">
    <property type="entry name" value="Composite domain of metallo-dependent hydrolases"/>
    <property type="match status" value="1"/>
</dbReference>
<dbReference type="PANTHER" id="PTHR11271:SF6">
    <property type="entry name" value="GUANINE DEAMINASE"/>
    <property type="match status" value="1"/>
</dbReference>
<comment type="cofactor">
    <cofactor evidence="1">
        <name>Zn(2+)</name>
        <dbReference type="ChEBI" id="CHEBI:29105"/>
    </cofactor>
</comment>
<protein>
    <submittedName>
        <fullName evidence="8">Guanine deaminase</fullName>
    </submittedName>
</protein>
<dbReference type="Gene3D" id="2.30.40.10">
    <property type="entry name" value="Urease, subunit C, domain 1"/>
    <property type="match status" value="1"/>
</dbReference>
<dbReference type="OrthoDB" id="3189065at2"/>
<dbReference type="Proteomes" id="UP000199504">
    <property type="component" value="Unassembled WGS sequence"/>
</dbReference>
<feature type="domain" description="Amidohydrolase-related" evidence="6">
    <location>
        <begin position="61"/>
        <end position="422"/>
    </location>
</feature>
<dbReference type="GO" id="GO:0008892">
    <property type="term" value="F:guanine deaminase activity"/>
    <property type="evidence" value="ECO:0007669"/>
    <property type="project" value="TreeGrafter"/>
</dbReference>
<keyword evidence="3" id="KW-0378">Hydrolase</keyword>
<sequence>MTLYRAQVVDTPDDPFRGGALRCDGDAGLLVEDGRIVERDAFATLRSRHPEAQLVELSDGVLLPGLVDAHVHFPQVRVIGALGMPLLEWLERCALPEEARIAEIDYARVVAGEFVSALTSAGTTTALVFGSHFAPAVDALFQAAAGHGLRITSGLVVGDRMLRPELHTSAERSYDEGRELARRWHGVGRSRYAVTPRFALSCSDELLASCGELHRDVVGSWFTSHLNENLDEVATVRRLSGTTNYLDCYDRHGLVGRQSVFAHNVHSTDTELTRLAEAQASVAHCPTSNAALGSGMFPLNRHLAHGVLVALGCDVGAGTGFSLLKEGLQTYLLQRLRGVDGVPLTAAHLLYLATAAGGQALGLRDQIGDLSVGRRFDAIWIRPRPGTILDIGIRHSNGPEDALAKVFALATPDDLGQVWIDGAPLRARAVDARPLRPQSRRRPEHPRSKKAARRTNSDERTRHRGRAGTDGGVSR</sequence>
<evidence type="ECO:0000256" key="3">
    <source>
        <dbReference type="ARBA" id="ARBA00022801"/>
    </source>
</evidence>
<keyword evidence="4" id="KW-0862">Zinc</keyword>